<dbReference type="Proteomes" id="UP000327044">
    <property type="component" value="Unassembled WGS sequence"/>
</dbReference>
<organism evidence="2">
    <name type="scientific">Photinus pyralis</name>
    <name type="common">Common eastern firefly</name>
    <name type="synonym">Lampyris pyralis</name>
    <dbReference type="NCBI Taxonomy" id="7054"/>
    <lineage>
        <taxon>Eukaryota</taxon>
        <taxon>Metazoa</taxon>
        <taxon>Ecdysozoa</taxon>
        <taxon>Arthropoda</taxon>
        <taxon>Hexapoda</taxon>
        <taxon>Insecta</taxon>
        <taxon>Pterygota</taxon>
        <taxon>Neoptera</taxon>
        <taxon>Endopterygota</taxon>
        <taxon>Coleoptera</taxon>
        <taxon>Polyphaga</taxon>
        <taxon>Elateriformia</taxon>
        <taxon>Elateroidea</taxon>
        <taxon>Lampyridae</taxon>
        <taxon>Lampyrinae</taxon>
        <taxon>Photinus</taxon>
    </lineage>
</organism>
<dbReference type="EMBL" id="GEZM01054696">
    <property type="protein sequence ID" value="JAV73479.1"/>
    <property type="molecule type" value="Transcribed_RNA"/>
</dbReference>
<gene>
    <name evidence="3" type="ORF">PPYR_10743</name>
</gene>
<evidence type="ECO:0000313" key="3">
    <source>
        <dbReference type="EMBL" id="KAB0796682.1"/>
    </source>
</evidence>
<reference evidence="2" key="1">
    <citation type="journal article" date="2016" name="Sci. Rep.">
        <title>Molecular characterization of firefly nuptial gifts: a multi-omics approach sheds light on postcopulatory sexual selection.</title>
        <authorList>
            <person name="Al-Wathiqui N."/>
            <person name="Fallon T.R."/>
            <person name="South A."/>
            <person name="Weng J.K."/>
            <person name="Lewis S.M."/>
        </authorList>
    </citation>
    <scope>NUCLEOTIDE SEQUENCE</scope>
</reference>
<evidence type="ECO:0000313" key="4">
    <source>
        <dbReference type="Proteomes" id="UP000327044"/>
    </source>
</evidence>
<evidence type="ECO:0000313" key="2">
    <source>
        <dbReference type="EMBL" id="JAV73479.1"/>
    </source>
</evidence>
<name>A0A1Y1LIL4_PHOPY</name>
<proteinExistence type="predicted"/>
<keyword evidence="1" id="KW-0175">Coiled coil</keyword>
<dbReference type="EMBL" id="VVIM01000007">
    <property type="protein sequence ID" value="KAB0796682.1"/>
    <property type="molecule type" value="Genomic_DNA"/>
</dbReference>
<reference evidence="3" key="3">
    <citation type="submission" date="2019-08" db="EMBL/GenBank/DDBJ databases">
        <authorList>
            <consortium name="Photinus pyralis genome working group"/>
            <person name="Fallon T.R."/>
            <person name="Sander Lower S.E."/>
            <person name="Weng J.-K."/>
        </authorList>
    </citation>
    <scope>NUCLEOTIDE SEQUENCE</scope>
    <source>
        <strain evidence="3">1611_PpyrPB1</strain>
        <tissue evidence="3">Whole body</tissue>
    </source>
</reference>
<evidence type="ECO:0000256" key="1">
    <source>
        <dbReference type="SAM" id="Coils"/>
    </source>
</evidence>
<dbReference type="InParanoid" id="A0A1Y1LIL4"/>
<dbReference type="AlphaFoldDB" id="A0A1Y1LIL4"/>
<reference evidence="3 4" key="2">
    <citation type="journal article" date="2018" name="Elife">
        <title>Firefly genomes illuminate parallel origins of bioluminescence in beetles.</title>
        <authorList>
            <person name="Fallon T.R."/>
            <person name="Lower S.E."/>
            <person name="Chang C.H."/>
            <person name="Bessho-Uehara M."/>
            <person name="Martin G.J."/>
            <person name="Bewick A.J."/>
            <person name="Behringer M."/>
            <person name="Debat H.J."/>
            <person name="Wong I."/>
            <person name="Day J.C."/>
            <person name="Suvorov A."/>
            <person name="Silva C.J."/>
            <person name="Stanger-Hall K.F."/>
            <person name="Hall D.W."/>
            <person name="Schmitz R.J."/>
            <person name="Nelson D.R."/>
            <person name="Lewis S.M."/>
            <person name="Shigenobu S."/>
            <person name="Bybee S.M."/>
            <person name="Larracuente A.M."/>
            <person name="Oba Y."/>
            <person name="Weng J.K."/>
        </authorList>
    </citation>
    <scope>NUCLEOTIDE SEQUENCE [LARGE SCALE GENOMIC DNA]</scope>
    <source>
        <strain evidence="3">1611_PpyrPB1</strain>
        <tissue evidence="3">Whole body</tissue>
    </source>
</reference>
<keyword evidence="4" id="KW-1185">Reference proteome</keyword>
<accession>A0A1Y1LIL4</accession>
<sequence>MSSRRTILSRPRTRLYDSSYNMGENMYRPALDRLNRKYTGRPLSPPRRQTAVPNEILERHERAFMDDDLENCRRRAEKHITGDTFFDSRGARLDARDLMNSFDEETVSKIKSIRANKKVSIIDDVDMESTVNNINGRRFLDRTEKILDTVGIVKEPHIRAVLDDDFSYRAAKDVPTRRAIGAEVDSIMKRRSVEITHEDDARGRDLHKWSALNLERDEKVENAATRAKQTRSRMEELDEEMLAMAERQATRERKAARLRALINEVAEENDVLPPISVRRALRAREEDEDILA</sequence>
<feature type="coiled-coil region" evidence="1">
    <location>
        <begin position="220"/>
        <end position="247"/>
    </location>
</feature>
<protein>
    <submittedName>
        <fullName evidence="2">Uncharacterized protein</fullName>
    </submittedName>
</protein>
<dbReference type="OrthoDB" id="8191899at2759"/>